<evidence type="ECO:0000313" key="3">
    <source>
        <dbReference type="Proteomes" id="UP000818029"/>
    </source>
</evidence>
<evidence type="ECO:0000256" key="1">
    <source>
        <dbReference type="SAM" id="SignalP"/>
    </source>
</evidence>
<dbReference type="Pfam" id="PF24626">
    <property type="entry name" value="SH3_Tf2-1"/>
    <property type="match status" value="1"/>
</dbReference>
<name>A0A1U8LF43_GOSHI</name>
<sequence>MAGAVTLMAVCFIGGSGVDVAASKLGVTTSEVASDRQNSYVDLKRRDIEYSVEDFVFLKVSPSKKVLRFGRKVKLSPRFIGPYWMLKRVGPVAYQLELPPKLDRIHDAFHVSMLRRYWSNPSHVVSLEEIKGRLDLTFEDELVQILDHDFKVLKRKSIPLVKVLRQNHGSEKVTWEPEDLMLQ</sequence>
<reference evidence="3" key="1">
    <citation type="journal article" date="2020" name="Nat. Genet.">
        <title>Genomic diversifications of five Gossypium allopolyploid species and their impact on cotton improvement.</title>
        <authorList>
            <person name="Chen Z.J."/>
            <person name="Sreedasyam A."/>
            <person name="Ando A."/>
            <person name="Song Q."/>
            <person name="De Santiago L.M."/>
            <person name="Hulse-Kemp A.M."/>
            <person name="Ding M."/>
            <person name="Ye W."/>
            <person name="Kirkbride R.C."/>
            <person name="Jenkins J."/>
            <person name="Plott C."/>
            <person name="Lovell J."/>
            <person name="Lin Y.M."/>
            <person name="Vaughn R."/>
            <person name="Liu B."/>
            <person name="Simpson S."/>
            <person name="Scheffler B.E."/>
            <person name="Wen L."/>
            <person name="Saski C.A."/>
            <person name="Grover C.E."/>
            <person name="Hu G."/>
            <person name="Conover J.L."/>
            <person name="Carlson J.W."/>
            <person name="Shu S."/>
            <person name="Boston L.B."/>
            <person name="Williams M."/>
            <person name="Peterson D.G."/>
            <person name="McGee K."/>
            <person name="Jones D.C."/>
            <person name="Wendel J.F."/>
            <person name="Stelly D.M."/>
            <person name="Grimwood J."/>
            <person name="Schmutz J."/>
        </authorList>
    </citation>
    <scope>NUCLEOTIDE SEQUENCE [LARGE SCALE GENOMIC DNA]</scope>
    <source>
        <strain evidence="3">cv. TM-1</strain>
    </source>
</reference>
<dbReference type="STRING" id="3635.A0A1U8LF43"/>
<feature type="chain" id="PRO_5010585687" description="Tf2-1-like SH3-like domain-containing protein" evidence="1">
    <location>
        <begin position="18"/>
        <end position="183"/>
    </location>
</feature>
<proteinExistence type="predicted"/>
<feature type="domain" description="Tf2-1-like SH3-like" evidence="2">
    <location>
        <begin position="54"/>
        <end position="117"/>
    </location>
</feature>
<keyword evidence="3" id="KW-1185">Reference proteome</keyword>
<dbReference type="PANTHER" id="PTHR46148:SF44">
    <property type="entry name" value="GAG-POL POLYPROTEIN"/>
    <property type="match status" value="1"/>
</dbReference>
<evidence type="ECO:0000313" key="4">
    <source>
        <dbReference type="RefSeq" id="XP_016711784.1"/>
    </source>
</evidence>
<dbReference type="InterPro" id="IPR056924">
    <property type="entry name" value="SH3_Tf2-1"/>
</dbReference>
<protein>
    <recommendedName>
        <fullName evidence="2">Tf2-1-like SH3-like domain-containing protein</fullName>
    </recommendedName>
</protein>
<gene>
    <name evidence="4" type="primary">LOC107925581</name>
</gene>
<dbReference type="KEGG" id="ghi:107925581"/>
<dbReference type="GeneID" id="107925581"/>
<evidence type="ECO:0000259" key="2">
    <source>
        <dbReference type="Pfam" id="PF24626"/>
    </source>
</evidence>
<organism evidence="3 4">
    <name type="scientific">Gossypium hirsutum</name>
    <name type="common">Upland cotton</name>
    <name type="synonym">Gossypium mexicanum</name>
    <dbReference type="NCBI Taxonomy" id="3635"/>
    <lineage>
        <taxon>Eukaryota</taxon>
        <taxon>Viridiplantae</taxon>
        <taxon>Streptophyta</taxon>
        <taxon>Embryophyta</taxon>
        <taxon>Tracheophyta</taxon>
        <taxon>Spermatophyta</taxon>
        <taxon>Magnoliopsida</taxon>
        <taxon>eudicotyledons</taxon>
        <taxon>Gunneridae</taxon>
        <taxon>Pentapetalae</taxon>
        <taxon>rosids</taxon>
        <taxon>malvids</taxon>
        <taxon>Malvales</taxon>
        <taxon>Malvaceae</taxon>
        <taxon>Malvoideae</taxon>
        <taxon>Gossypium</taxon>
    </lineage>
</organism>
<dbReference type="PANTHER" id="PTHR46148">
    <property type="entry name" value="CHROMO DOMAIN-CONTAINING PROTEIN"/>
    <property type="match status" value="1"/>
</dbReference>
<dbReference type="PaxDb" id="3635-A0A1U8LF43"/>
<accession>A0A1U8LF43</accession>
<feature type="signal peptide" evidence="1">
    <location>
        <begin position="1"/>
        <end position="17"/>
    </location>
</feature>
<keyword evidence="1" id="KW-0732">Signal</keyword>
<reference evidence="4" key="2">
    <citation type="submission" date="2025-08" db="UniProtKB">
        <authorList>
            <consortium name="RefSeq"/>
        </authorList>
    </citation>
    <scope>IDENTIFICATION</scope>
</reference>
<dbReference type="OrthoDB" id="10395066at2759"/>
<dbReference type="RefSeq" id="XP_016711784.1">
    <property type="nucleotide sequence ID" value="XM_016856295.1"/>
</dbReference>
<dbReference type="AlphaFoldDB" id="A0A1U8LF43"/>
<dbReference type="Proteomes" id="UP000818029">
    <property type="component" value="Chromosome A01"/>
</dbReference>